<gene>
    <name evidence="1" type="ORF">LCGC14_0403900</name>
</gene>
<accession>A0A0F9VHT9</accession>
<dbReference type="AlphaFoldDB" id="A0A0F9VHT9"/>
<proteinExistence type="predicted"/>
<dbReference type="EMBL" id="LAZR01000350">
    <property type="protein sequence ID" value="KKN73081.1"/>
    <property type="molecule type" value="Genomic_DNA"/>
</dbReference>
<evidence type="ECO:0000313" key="1">
    <source>
        <dbReference type="EMBL" id="KKN73081.1"/>
    </source>
</evidence>
<protein>
    <submittedName>
        <fullName evidence="1">Uncharacterized protein</fullName>
    </submittedName>
</protein>
<name>A0A0F9VHT9_9ZZZZ</name>
<sequence>MRKQTINTGIVNDVKRFLISMGKQVYDTGKCIYYVDYDNIPIKLTRI</sequence>
<comment type="caution">
    <text evidence="1">The sequence shown here is derived from an EMBL/GenBank/DDBJ whole genome shotgun (WGS) entry which is preliminary data.</text>
</comment>
<reference evidence="1" key="1">
    <citation type="journal article" date="2015" name="Nature">
        <title>Complex archaea that bridge the gap between prokaryotes and eukaryotes.</title>
        <authorList>
            <person name="Spang A."/>
            <person name="Saw J.H."/>
            <person name="Jorgensen S.L."/>
            <person name="Zaremba-Niedzwiedzka K."/>
            <person name="Martijn J."/>
            <person name="Lind A.E."/>
            <person name="van Eijk R."/>
            <person name="Schleper C."/>
            <person name="Guy L."/>
            <person name="Ettema T.J."/>
        </authorList>
    </citation>
    <scope>NUCLEOTIDE SEQUENCE</scope>
</reference>
<organism evidence="1">
    <name type="scientific">marine sediment metagenome</name>
    <dbReference type="NCBI Taxonomy" id="412755"/>
    <lineage>
        <taxon>unclassified sequences</taxon>
        <taxon>metagenomes</taxon>
        <taxon>ecological metagenomes</taxon>
    </lineage>
</organism>